<proteinExistence type="predicted"/>
<dbReference type="GO" id="GO:0000976">
    <property type="term" value="F:transcription cis-regulatory region binding"/>
    <property type="evidence" value="ECO:0007669"/>
    <property type="project" value="TreeGrafter"/>
</dbReference>
<evidence type="ECO:0000313" key="6">
    <source>
        <dbReference type="EMBL" id="MDP0399313.1"/>
    </source>
</evidence>
<dbReference type="SUPFAM" id="SSF46689">
    <property type="entry name" value="Homeodomain-like"/>
    <property type="match status" value="1"/>
</dbReference>
<dbReference type="PANTHER" id="PTHR30055:SF151">
    <property type="entry name" value="TRANSCRIPTIONAL REGULATORY PROTEIN"/>
    <property type="match status" value="1"/>
</dbReference>
<keyword evidence="3" id="KW-0238">DNA-binding</keyword>
<evidence type="ECO:0000256" key="2">
    <source>
        <dbReference type="ARBA" id="ARBA00023015"/>
    </source>
</evidence>
<comment type="caution">
    <text evidence="6">The sequence shown here is derived from an EMBL/GenBank/DDBJ whole genome shotgun (WGS) entry which is preliminary data.</text>
</comment>
<organism evidence="6 7">
    <name type="scientific">Tsukamurella strandjordii</name>
    <dbReference type="NCBI Taxonomy" id="147577"/>
    <lineage>
        <taxon>Bacteria</taxon>
        <taxon>Bacillati</taxon>
        <taxon>Actinomycetota</taxon>
        <taxon>Actinomycetes</taxon>
        <taxon>Mycobacteriales</taxon>
        <taxon>Tsukamurellaceae</taxon>
        <taxon>Tsukamurella</taxon>
    </lineage>
</organism>
<reference evidence="6" key="1">
    <citation type="submission" date="2023-08" db="EMBL/GenBank/DDBJ databases">
        <title>The draft genome of Tsukamurella strandjordii strain 050030.</title>
        <authorList>
            <person name="Zhao F."/>
            <person name="Feng Y."/>
            <person name="Zong Z."/>
        </authorList>
    </citation>
    <scope>NUCLEOTIDE SEQUENCE</scope>
    <source>
        <strain evidence="6">050030</strain>
    </source>
</reference>
<evidence type="ECO:0000256" key="3">
    <source>
        <dbReference type="ARBA" id="ARBA00023125"/>
    </source>
</evidence>
<evidence type="ECO:0000259" key="5">
    <source>
        <dbReference type="Pfam" id="PF02909"/>
    </source>
</evidence>
<dbReference type="SUPFAM" id="SSF48498">
    <property type="entry name" value="Tetracyclin repressor-like, C-terminal domain"/>
    <property type="match status" value="1"/>
</dbReference>
<dbReference type="Pfam" id="PF02909">
    <property type="entry name" value="TetR_C_1"/>
    <property type="match status" value="1"/>
</dbReference>
<dbReference type="InterPro" id="IPR009057">
    <property type="entry name" value="Homeodomain-like_sf"/>
</dbReference>
<evidence type="ECO:0000256" key="4">
    <source>
        <dbReference type="ARBA" id="ARBA00023163"/>
    </source>
</evidence>
<dbReference type="InterPro" id="IPR004111">
    <property type="entry name" value="Repressor_TetR_C"/>
</dbReference>
<dbReference type="GO" id="GO:0003700">
    <property type="term" value="F:DNA-binding transcription factor activity"/>
    <property type="evidence" value="ECO:0007669"/>
    <property type="project" value="TreeGrafter"/>
</dbReference>
<dbReference type="InterPro" id="IPR050109">
    <property type="entry name" value="HTH-type_TetR-like_transc_reg"/>
</dbReference>
<dbReference type="PANTHER" id="PTHR30055">
    <property type="entry name" value="HTH-TYPE TRANSCRIPTIONAL REGULATOR RUTR"/>
    <property type="match status" value="1"/>
</dbReference>
<gene>
    <name evidence="6" type="ORF">Q7X28_15405</name>
</gene>
<dbReference type="GO" id="GO:0045892">
    <property type="term" value="P:negative regulation of DNA-templated transcription"/>
    <property type="evidence" value="ECO:0007669"/>
    <property type="project" value="InterPro"/>
</dbReference>
<name>A0AA90NHU5_9ACTN</name>
<feature type="domain" description="Tetracycline repressor TetR C-terminal" evidence="5">
    <location>
        <begin position="80"/>
        <end position="205"/>
    </location>
</feature>
<dbReference type="RefSeq" id="WP_255585440.1">
    <property type="nucleotide sequence ID" value="NZ_BAAAII010000017.1"/>
</dbReference>
<keyword evidence="7" id="KW-1185">Reference proteome</keyword>
<dbReference type="PRINTS" id="PR00400">
    <property type="entry name" value="TETREPRESSOR"/>
</dbReference>
<dbReference type="EMBL" id="JAUTIX010000006">
    <property type="protein sequence ID" value="MDP0399313.1"/>
    <property type="molecule type" value="Genomic_DNA"/>
</dbReference>
<dbReference type="GO" id="GO:0046677">
    <property type="term" value="P:response to antibiotic"/>
    <property type="evidence" value="ECO:0007669"/>
    <property type="project" value="InterPro"/>
</dbReference>
<keyword evidence="2" id="KW-0805">Transcription regulation</keyword>
<dbReference type="Proteomes" id="UP001178281">
    <property type="component" value="Unassembled WGS sequence"/>
</dbReference>
<evidence type="ECO:0000256" key="1">
    <source>
        <dbReference type="ARBA" id="ARBA00022491"/>
    </source>
</evidence>
<evidence type="ECO:0000313" key="7">
    <source>
        <dbReference type="Proteomes" id="UP001178281"/>
    </source>
</evidence>
<protein>
    <submittedName>
        <fullName evidence="6">TetR/AcrR family transcriptional regulator C-terminal domain-containing protein</fullName>
    </submittedName>
</protein>
<dbReference type="InterPro" id="IPR003012">
    <property type="entry name" value="Tet_transcr_reg_TetR"/>
</dbReference>
<dbReference type="Gene3D" id="1.10.357.10">
    <property type="entry name" value="Tetracycline Repressor, domain 2"/>
    <property type="match status" value="1"/>
</dbReference>
<accession>A0AA90NHU5</accession>
<keyword evidence="1" id="KW-0678">Repressor</keyword>
<sequence>MSRRVGRPSTPQIDRASIGAAALELIDRDGGFTMPALARRLGVQVSSIYHHVDGRGAVVELVREAVTKDVDGAWFDTLPWDEAVEAWARGYRAAFAAHPSAVRLLATETIAAGATVLDYQSAAAGLLRAGFPEGRVLAVIVAIDDFMLGAAIDTAAPDEIFHLDADDPASASLRRVVAAAPKGPARAQQAFDVGLEAMIRGLREMLTADDRAVLASAGPGERR</sequence>
<keyword evidence="4" id="KW-0804">Transcription</keyword>
<dbReference type="InterPro" id="IPR036271">
    <property type="entry name" value="Tet_transcr_reg_TetR-rel_C_sf"/>
</dbReference>
<dbReference type="AlphaFoldDB" id="A0AA90NHU5"/>